<evidence type="ECO:0000256" key="1">
    <source>
        <dbReference type="SAM" id="Phobius"/>
    </source>
</evidence>
<evidence type="ECO:0000313" key="3">
    <source>
        <dbReference type="Proteomes" id="UP000198430"/>
    </source>
</evidence>
<keyword evidence="1" id="KW-0472">Membrane</keyword>
<evidence type="ECO:0000313" key="2">
    <source>
        <dbReference type="EMBL" id="GAX04680.1"/>
    </source>
</evidence>
<protein>
    <submittedName>
        <fullName evidence="2">Uncharacterized protein</fullName>
    </submittedName>
</protein>
<gene>
    <name evidence="2" type="ORF">IWT140_02323</name>
</gene>
<organism evidence="2 3">
    <name type="scientific">Secundilactobacillus pentosiphilus</name>
    <dbReference type="NCBI Taxonomy" id="1714682"/>
    <lineage>
        <taxon>Bacteria</taxon>
        <taxon>Bacillati</taxon>
        <taxon>Bacillota</taxon>
        <taxon>Bacilli</taxon>
        <taxon>Lactobacillales</taxon>
        <taxon>Lactobacillaceae</taxon>
        <taxon>Secundilactobacillus</taxon>
    </lineage>
</organism>
<sequence>MLENIEAVIVHHRRLLQGLFFGIIEMSGLLLYANANSFQSYTQPQQLPLSLLALSTVLIFTCWYVIRTTSARSKTAPIVILLTIAVVLVSMPKLPALVNVINGLAIIVLLLVRYLPQWFDNELGIVLLALVLANLAAGNFLLTHDYLSTSYLTTIILPLLLFNYFFLSQRVFKFLPLPIGLAFLTLAWLLYLRLSLVVVIFTVIILFIWFVIQTMWRPSPSRGLLIAALLQTILFVCSR</sequence>
<feature type="transmembrane region" description="Helical" evidence="1">
    <location>
        <begin position="75"/>
        <end position="91"/>
    </location>
</feature>
<feature type="transmembrane region" description="Helical" evidence="1">
    <location>
        <begin position="197"/>
        <end position="216"/>
    </location>
</feature>
<accession>A0A1Z5ISG6</accession>
<proteinExistence type="predicted"/>
<keyword evidence="1" id="KW-0812">Transmembrane</keyword>
<reference evidence="2 3" key="1">
    <citation type="submission" date="2015-11" db="EMBL/GenBank/DDBJ databases">
        <title>Draft genome sequences of new species of the genus Lactobacillus isolated from orchardgrass silage.</title>
        <authorList>
            <person name="Tohno M."/>
            <person name="Tanizawa Y."/>
            <person name="Arita M."/>
        </authorList>
    </citation>
    <scope>NUCLEOTIDE SEQUENCE [LARGE SCALE GENOMIC DNA]</scope>
    <source>
        <strain evidence="2 3">IWT140</strain>
    </source>
</reference>
<comment type="caution">
    <text evidence="2">The sequence shown here is derived from an EMBL/GenBank/DDBJ whole genome shotgun (WGS) entry which is preliminary data.</text>
</comment>
<dbReference type="RefSeq" id="WP_089089630.1">
    <property type="nucleotide sequence ID" value="NZ_BCMH01000029.1"/>
</dbReference>
<keyword evidence="3" id="KW-1185">Reference proteome</keyword>
<feature type="transmembrane region" description="Helical" evidence="1">
    <location>
        <begin position="148"/>
        <end position="167"/>
    </location>
</feature>
<dbReference type="EMBL" id="BCMH01000029">
    <property type="protein sequence ID" value="GAX04680.1"/>
    <property type="molecule type" value="Genomic_DNA"/>
</dbReference>
<feature type="transmembrane region" description="Helical" evidence="1">
    <location>
        <begin position="47"/>
        <end position="66"/>
    </location>
</feature>
<keyword evidence="1" id="KW-1133">Transmembrane helix</keyword>
<name>A0A1Z5ISG6_9LACO</name>
<feature type="transmembrane region" description="Helical" evidence="1">
    <location>
        <begin position="15"/>
        <end position="35"/>
    </location>
</feature>
<feature type="transmembrane region" description="Helical" evidence="1">
    <location>
        <begin position="97"/>
        <end position="116"/>
    </location>
</feature>
<feature type="transmembrane region" description="Helical" evidence="1">
    <location>
        <begin position="123"/>
        <end position="142"/>
    </location>
</feature>
<dbReference type="Proteomes" id="UP000198430">
    <property type="component" value="Unassembled WGS sequence"/>
</dbReference>
<dbReference type="AlphaFoldDB" id="A0A1Z5ISG6"/>